<organism evidence="1 2">
    <name type="scientific">Penicillium cataractarum</name>
    <dbReference type="NCBI Taxonomy" id="2100454"/>
    <lineage>
        <taxon>Eukaryota</taxon>
        <taxon>Fungi</taxon>
        <taxon>Dikarya</taxon>
        <taxon>Ascomycota</taxon>
        <taxon>Pezizomycotina</taxon>
        <taxon>Eurotiomycetes</taxon>
        <taxon>Eurotiomycetidae</taxon>
        <taxon>Eurotiales</taxon>
        <taxon>Aspergillaceae</taxon>
        <taxon>Penicillium</taxon>
    </lineage>
</organism>
<evidence type="ECO:0000313" key="2">
    <source>
        <dbReference type="Proteomes" id="UP001147782"/>
    </source>
</evidence>
<protein>
    <recommendedName>
        <fullName evidence="3">Ketoreductase (KR) domain-containing protein</fullName>
    </recommendedName>
</protein>
<dbReference type="PANTHER" id="PTHR43647:SF4">
    <property type="entry name" value="KETOREDUCTASE (KR) DOMAIN-CONTAINING PROTEIN"/>
    <property type="match status" value="1"/>
</dbReference>
<gene>
    <name evidence="1" type="ORF">N7496_009325</name>
</gene>
<dbReference type="OrthoDB" id="191139at2759"/>
<name>A0A9W9UZT7_9EURO</name>
<sequence length="352" mass="39817">MTGTVLITGANGSLAIPFIKSLLSQYPSYTLIGTVRNHDADSDPNTANLRNLVSQFPQCSVSIYKLDLNSLSEVDDFAEKLAVMIQNKKFPPLTAIICNAFSWSLSGSQKYSVDGYERTFQVSHLSHHLLVLKLLNSMNREIGRVIMLGSVTHDPEKPNPLCKLDAQLPSEIDELVYPTPDKPGEEHDRGFQRYGTAKLANVMFMHELNERLIKVSHWEKAVIYQERKRDTDKLKHPFLNNITVTAMDPGGLVDSRANKEQKLFAQCLMFTMKMFIPFLRTFTTAVRSSEDSGTDLLQVAMGPDFHGKRGYFVGLMQAESAMVSKCPENRERLWRACGRWLGLNEEYVCWES</sequence>
<reference evidence="1" key="1">
    <citation type="submission" date="2022-11" db="EMBL/GenBank/DDBJ databases">
        <authorList>
            <person name="Petersen C."/>
        </authorList>
    </citation>
    <scope>NUCLEOTIDE SEQUENCE</scope>
    <source>
        <strain evidence="1">IBT 29864</strain>
    </source>
</reference>
<dbReference type="Proteomes" id="UP001147782">
    <property type="component" value="Unassembled WGS sequence"/>
</dbReference>
<dbReference type="GO" id="GO:0005811">
    <property type="term" value="C:lipid droplet"/>
    <property type="evidence" value="ECO:0007669"/>
    <property type="project" value="TreeGrafter"/>
</dbReference>
<dbReference type="PANTHER" id="PTHR43647">
    <property type="entry name" value="DEHYDROGENASE"/>
    <property type="match status" value="1"/>
</dbReference>
<comment type="caution">
    <text evidence="1">The sequence shown here is derived from an EMBL/GenBank/DDBJ whole genome shotgun (WGS) entry which is preliminary data.</text>
</comment>
<dbReference type="InterPro" id="IPR051593">
    <property type="entry name" value="Ergosterol_Biosynth_ERG27"/>
</dbReference>
<evidence type="ECO:0000313" key="1">
    <source>
        <dbReference type="EMBL" id="KAJ5363612.1"/>
    </source>
</evidence>
<dbReference type="SUPFAM" id="SSF51735">
    <property type="entry name" value="NAD(P)-binding Rossmann-fold domains"/>
    <property type="match status" value="1"/>
</dbReference>
<dbReference type="GO" id="GO:0005741">
    <property type="term" value="C:mitochondrial outer membrane"/>
    <property type="evidence" value="ECO:0007669"/>
    <property type="project" value="TreeGrafter"/>
</dbReference>
<evidence type="ECO:0008006" key="3">
    <source>
        <dbReference type="Google" id="ProtNLM"/>
    </source>
</evidence>
<keyword evidence="2" id="KW-1185">Reference proteome</keyword>
<dbReference type="EMBL" id="JAPZBS010000008">
    <property type="protein sequence ID" value="KAJ5363612.1"/>
    <property type="molecule type" value="Genomic_DNA"/>
</dbReference>
<dbReference type="GO" id="GO:0000253">
    <property type="term" value="F:3-beta-hydroxysteroid 3-dehydrogenase (NADP+) activity"/>
    <property type="evidence" value="ECO:0007669"/>
    <property type="project" value="TreeGrafter"/>
</dbReference>
<dbReference type="Gene3D" id="3.40.50.720">
    <property type="entry name" value="NAD(P)-binding Rossmann-like Domain"/>
    <property type="match status" value="1"/>
</dbReference>
<dbReference type="GeneID" id="81441418"/>
<dbReference type="AlphaFoldDB" id="A0A9W9UZT7"/>
<proteinExistence type="predicted"/>
<accession>A0A9W9UZT7</accession>
<reference evidence="1" key="2">
    <citation type="journal article" date="2023" name="IMA Fungus">
        <title>Comparative genomic study of the Penicillium genus elucidates a diverse pangenome and 15 lateral gene transfer events.</title>
        <authorList>
            <person name="Petersen C."/>
            <person name="Sorensen T."/>
            <person name="Nielsen M.R."/>
            <person name="Sondergaard T.E."/>
            <person name="Sorensen J.L."/>
            <person name="Fitzpatrick D.A."/>
            <person name="Frisvad J.C."/>
            <person name="Nielsen K.L."/>
        </authorList>
    </citation>
    <scope>NUCLEOTIDE SEQUENCE</scope>
    <source>
        <strain evidence="1">IBT 29864</strain>
    </source>
</reference>
<dbReference type="RefSeq" id="XP_056551239.1">
    <property type="nucleotide sequence ID" value="XM_056702239.1"/>
</dbReference>
<dbReference type="InterPro" id="IPR036291">
    <property type="entry name" value="NAD(P)-bd_dom_sf"/>
</dbReference>
<dbReference type="GO" id="GO:0005789">
    <property type="term" value="C:endoplasmic reticulum membrane"/>
    <property type="evidence" value="ECO:0007669"/>
    <property type="project" value="TreeGrafter"/>
</dbReference>